<dbReference type="Pfam" id="PF00550">
    <property type="entry name" value="PP-binding"/>
    <property type="match status" value="2"/>
</dbReference>
<protein>
    <submittedName>
        <fullName evidence="9">D-alanine--poly(Phosphoribitol) ligase, subunit 1</fullName>
        <ecNumber evidence="9">6.1.1.13</ecNumber>
    </submittedName>
    <submittedName>
        <fullName evidence="10">Non-ribosomal peptide synthetase</fullName>
    </submittedName>
</protein>
<dbReference type="Gene3D" id="2.30.38.10">
    <property type="entry name" value="Luciferase, Domain 3"/>
    <property type="match status" value="2"/>
</dbReference>
<dbReference type="InterPro" id="IPR009081">
    <property type="entry name" value="PP-bd_ACP"/>
</dbReference>
<reference evidence="9 11" key="1">
    <citation type="submission" date="2014-04" db="EMBL/GenBank/DDBJ databases">
        <authorList>
            <person name="Bishop-Lilly K.A."/>
            <person name="Broomall S.M."/>
            <person name="Chain P.S."/>
            <person name="Chertkov O."/>
            <person name="Coyne S.R."/>
            <person name="Daligault H.E."/>
            <person name="Davenport K.W."/>
            <person name="Erkkila T."/>
            <person name="Frey K.G."/>
            <person name="Gibbons H.S."/>
            <person name="Gu W."/>
            <person name="Jaissle J."/>
            <person name="Johnson S.L."/>
            <person name="Koroleva G.I."/>
            <person name="Ladner J.T."/>
            <person name="Lo C.-C."/>
            <person name="Minogue T.D."/>
            <person name="Munk C."/>
            <person name="Palacios G.F."/>
            <person name="Redden C.L."/>
            <person name="Rosenzweig C.N."/>
            <person name="Scholz M.B."/>
            <person name="Teshima H."/>
            <person name="Xu Y."/>
        </authorList>
    </citation>
    <scope>NUCLEOTIDE SEQUENCE [LARGE SCALE GENOMIC DNA]</scope>
    <source>
        <strain evidence="9 11">BHP</strain>
    </source>
</reference>
<evidence type="ECO:0000313" key="9">
    <source>
        <dbReference type="EMBL" id="KFM95595.1"/>
    </source>
</evidence>
<dbReference type="SUPFAM" id="SSF47336">
    <property type="entry name" value="ACP-like"/>
    <property type="match status" value="2"/>
</dbReference>
<dbReference type="SUPFAM" id="SSF56801">
    <property type="entry name" value="Acetyl-CoA synthetase-like"/>
    <property type="match status" value="2"/>
</dbReference>
<gene>
    <name evidence="9" type="primary">dltA</name>
    <name evidence="10" type="ORF">D0U04_25650</name>
    <name evidence="9" type="ORF">DJ93_5372</name>
</gene>
<accession>A0A090YU72</accession>
<reference evidence="10 12" key="2">
    <citation type="submission" date="2018-08" db="EMBL/GenBank/DDBJ databases">
        <title>Bacillus clarus sp. nov. strain PS00077A.</title>
        <authorList>
            <person name="Mendez Acevedo M."/>
            <person name="Carroll L."/>
            <person name="Mukherjee M."/>
            <person name="Wiedmann M."/>
            <person name="Kovac J."/>
        </authorList>
    </citation>
    <scope>NUCLEOTIDE SEQUENCE [LARGE SCALE GENOMIC DNA]</scope>
    <source>
        <strain evidence="10 12">PS00077A</strain>
    </source>
</reference>
<dbReference type="Gene3D" id="3.30.300.30">
    <property type="match status" value="2"/>
</dbReference>
<keyword evidence="12" id="KW-1185">Reference proteome</keyword>
<dbReference type="Proteomes" id="UP000264294">
    <property type="component" value="Unassembled WGS sequence"/>
</dbReference>
<feature type="domain" description="Carrier" evidence="8">
    <location>
        <begin position="2018"/>
        <end position="2093"/>
    </location>
</feature>
<proteinExistence type="inferred from homology"/>
<dbReference type="CDD" id="cd12115">
    <property type="entry name" value="A_NRPS_Sfm_like"/>
    <property type="match status" value="1"/>
</dbReference>
<dbReference type="CDD" id="cd19531">
    <property type="entry name" value="LCL_NRPS-like"/>
    <property type="match status" value="1"/>
</dbReference>
<keyword evidence="3" id="KW-0596">Phosphopantetheine</keyword>
<evidence type="ECO:0000256" key="5">
    <source>
        <dbReference type="ARBA" id="ARBA00022741"/>
    </source>
</evidence>
<dbReference type="Gene3D" id="3.40.50.980">
    <property type="match status" value="4"/>
</dbReference>
<dbReference type="InterPro" id="IPR010071">
    <property type="entry name" value="AA_adenyl_dom"/>
</dbReference>
<organism evidence="9 11">
    <name type="scientific">Bacillus clarus</name>
    <dbReference type="NCBI Taxonomy" id="2338372"/>
    <lineage>
        <taxon>Bacteria</taxon>
        <taxon>Bacillati</taxon>
        <taxon>Bacillota</taxon>
        <taxon>Bacilli</taxon>
        <taxon>Bacillales</taxon>
        <taxon>Bacillaceae</taxon>
        <taxon>Bacillus</taxon>
        <taxon>Bacillus cereus group</taxon>
    </lineage>
</organism>
<dbReference type="InterPro" id="IPR001242">
    <property type="entry name" value="Condensation_dom"/>
</dbReference>
<dbReference type="EMBL" id="JMQC01000009">
    <property type="protein sequence ID" value="KFM95595.1"/>
    <property type="molecule type" value="Genomic_DNA"/>
</dbReference>
<evidence type="ECO:0000313" key="11">
    <source>
        <dbReference type="Proteomes" id="UP000029389"/>
    </source>
</evidence>
<dbReference type="FunFam" id="1.10.1200.10:FF:000005">
    <property type="entry name" value="Nonribosomal peptide synthetase 1"/>
    <property type="match status" value="2"/>
</dbReference>
<dbReference type="Pfam" id="PF00668">
    <property type="entry name" value="Condensation"/>
    <property type="match status" value="2"/>
</dbReference>
<dbReference type="eggNOG" id="COG1020">
    <property type="taxonomic scope" value="Bacteria"/>
</dbReference>
<dbReference type="InterPro" id="IPR036736">
    <property type="entry name" value="ACP-like_sf"/>
</dbReference>
<dbReference type="CDD" id="cd05930">
    <property type="entry name" value="A_NRPS"/>
    <property type="match status" value="1"/>
</dbReference>
<dbReference type="SMART" id="SM00823">
    <property type="entry name" value="PKS_PP"/>
    <property type="match status" value="2"/>
</dbReference>
<evidence type="ECO:0000256" key="6">
    <source>
        <dbReference type="ARBA" id="ARBA00022840"/>
    </source>
</evidence>
<dbReference type="NCBIfam" id="NF003417">
    <property type="entry name" value="PRK04813.1"/>
    <property type="match status" value="2"/>
</dbReference>
<evidence type="ECO:0000313" key="10">
    <source>
        <dbReference type="EMBL" id="RFT63251.1"/>
    </source>
</evidence>
<dbReference type="InterPro" id="IPR020845">
    <property type="entry name" value="AMP-binding_CS"/>
</dbReference>
<dbReference type="FunFam" id="3.30.559.10:FF:000012">
    <property type="entry name" value="Non-ribosomal peptide synthetase"/>
    <property type="match status" value="1"/>
</dbReference>
<dbReference type="PROSITE" id="PS50075">
    <property type="entry name" value="CARRIER"/>
    <property type="match status" value="2"/>
</dbReference>
<dbReference type="GO" id="GO:0044550">
    <property type="term" value="P:secondary metabolite biosynthetic process"/>
    <property type="evidence" value="ECO:0007669"/>
    <property type="project" value="UniProtKB-ARBA"/>
</dbReference>
<dbReference type="Proteomes" id="UP000029389">
    <property type="component" value="Unassembled WGS sequence"/>
</dbReference>
<dbReference type="PROSITE" id="PS00012">
    <property type="entry name" value="PHOSPHOPANTETHEINE"/>
    <property type="match status" value="1"/>
</dbReference>
<dbReference type="PROSITE" id="PS00455">
    <property type="entry name" value="AMP_BINDING"/>
    <property type="match status" value="2"/>
</dbReference>
<keyword evidence="9" id="KW-0436">Ligase</keyword>
<keyword evidence="7" id="KW-0045">Antibiotic biosynthesis</keyword>
<comment type="caution">
    <text evidence="9">The sequence shown here is derived from an EMBL/GenBank/DDBJ whole genome shotgun (WGS) entry which is preliminary data.</text>
</comment>
<dbReference type="InterPro" id="IPR006162">
    <property type="entry name" value="Ppantetheine_attach_site"/>
</dbReference>
<dbReference type="NCBIfam" id="TIGR01733">
    <property type="entry name" value="AA-adenyl-dom"/>
    <property type="match status" value="2"/>
</dbReference>
<dbReference type="InterPro" id="IPR000873">
    <property type="entry name" value="AMP-dep_synth/lig_dom"/>
</dbReference>
<dbReference type="CDD" id="cd19543">
    <property type="entry name" value="DCL_NRPS"/>
    <property type="match status" value="1"/>
</dbReference>
<feature type="domain" description="Carrier" evidence="8">
    <location>
        <begin position="969"/>
        <end position="1044"/>
    </location>
</feature>
<dbReference type="PANTHER" id="PTHR45527:SF14">
    <property type="entry name" value="PLIPASTATIN SYNTHASE SUBUNIT B"/>
    <property type="match status" value="1"/>
</dbReference>
<dbReference type="InterPro" id="IPR020806">
    <property type="entry name" value="PKS_PP-bd"/>
</dbReference>
<dbReference type="STRING" id="1405.B7492_13425"/>
<evidence type="ECO:0000256" key="1">
    <source>
        <dbReference type="ARBA" id="ARBA00001957"/>
    </source>
</evidence>
<sequence>MRDIIDIYGLSPLQKGMLFHTLYDQDDDHSFSYIVQVGFLLGGRLDVATFEKAWEYIIHRHEILRSVFVWEEVEKPLQAVYQRLPFTVRREDWSALPCGEREQKLHQFLNADRRQGFSLDDAPLMRITAIKEAEEETRIIWTHHHILLDGWSVSLVFSEVMEVYLKMIKGEAPNLPKSLPYKKYIQWINKQDRSKAEKFWTEELKGFHAPTPLAMERSDQGQEKGYEESVYRLSEELTETLQEWVRNSQLTLNTLVQGAWAYLMSRYSGESDIVFGVTSSGRPTELVGAEKMVGLFINTLPTRIHVTDDTSVVDWLRKIQMKEMERRQYEYNSLVDIQGWSEVPRSSVLFHTLYVFENYPIQGERNTDLRLLEVQSAEQTNYPLTLITMPGKQITLKLMYDRHHLDEETIHRIQGHLSQTLIQMTKSSDPKLSEITYLTMEERTQLLEKWNDTQVEYSCESMIHTSFEQQVEKTPEAIAVIYENEQLTYRELNERANQLAHYLQKHGVGPESLVGVYMERSPQMMIGLLGILKSGGAYVPLDPTYPKSRLRYILEDARIEVLVTQEKLEKIGISEQIETICMDQDRIAIEQEEPTACTSSVAGKNLAYVMYTSGSTGKPKGVMIEHHSVINYLEWMQHQYPLSERDVVLQKTPISFDVSVWELFWGISVGACVSFLPPGGEKDPSIIAEVIEKHRVTIVQFVPSMLSIFLDYFDHIELKLKCSSVRHVFSGGEELSSGLVRRFQQHWDQSGQVKLTNFYGPTEATIYVNAFDCQPNQEFVSIGHPIQNTQLYVLDQNQRLQSIGIEGELYIGGAGLARGYLNRPDLTAERFVQHPFQLGERLYRTGDLVRYLADGNLEFIGRIDHQVKVRGFRIELGEIEATLERHSSIKEAVVLVREDRPGDQRLVAYVNSDGNIQNWREYLQNQLPNYMVPAHLVELEYFPLTPNGKIDRKTLPAPDRQPMGECNALPRTTSEELIASVWSQVLGVENIDIQDSFFERGGHSLLATQIVSRLQEAFQIKIPLRELFKYDTVETLAKRLDQLCKGDKKREIPPLVPMTREESIPLSFAQKRLWFIDQLTPNSAMYNIHAACRLTGKWSLEALETGWNQLIERHESLRTVIQEREGKPVQQIQSHVFRPLPQMDLTILSLEDRERELKRFIQNEAEEPFHLGQGPLIRTRILKMDKEEWILLCTMHHIISDGWSMGILLEEWMAFYEGAVSGKEVELKKLPVQYADFALWQKEWQKEEDLDQHLQYWKEELSGELPVLQLPMDRPRPAVQTHRGASQSLMLSYSLREKLKELSQQEGSTLFMTLMAAYQSFLARYTGQDDILVGSPIANRNVKEIEGLIGFFVNTLVYRADFSENPTFQELLSQIRKKALTAYEYRDIPFEKVVEAVKPERNTSHSPIFQTMFTLQNTKQVFPQLSERNMELMESHTSVAKFDLSLFASETEEGLLLTFEYNTDLFNAATIERMAGHFEHWLYEIVSYPKDSLSKLNMLSKAEYKRLLEEWNNTGVVDLRESTIHTLFEEQVEKTPEAIAVVCEDKELTYRELNERSNQLAHYLQKRGVGCESLVGISVTRSSEMIVGLLGIMKAGGAYVPIDPAYPESRLRYILADAHIEVLVTQEKLQQKMTLPESVDMICIDCDRAEIEQEVTTACTSEVTSDNLAYIIYTSGSTGNPKGVMIEHRSTLAMIHWAHQTYSRQELAGVLASTSLSFDLSVFEVFVPLTIGGKVIVAESALHLDKLSTKDVTLVNTVPSAAKELVRSKTIPSSVKVMNLAGEPLPQSLVQHLYEGSLIEKVYNLYGPSEDTTYSTYMKLDKGVMHTVPPIGRPITNTEVYVLSANQQMVPIGVVGELYIGGSGLARGYLNRPDLTNERFIPHPFKEGERVYRTGDLVRYLPDGNLDYLGRIDHQVKIRGFRIELGEIEATLQSHSSVNEVVVMIREDHPGDQRLVAYVVGEGNAHAWRDYLKTQLPNYMVPAHFVGLTAFPLTPNGKIDRKSLPAPERNEAEGGYVAPRTPTEEAIVSIWHQVLGTENIGIHDSFFELGGHSLLATQAVSNLKEAFGIELPLHDLFMYTTVQELAERVNQLRHSGNEQAQNDSQENVSFQDYIQKAAAAEAAASNDEELLKFLKQLEELSEEEAQGIFERNLVEEGVKNEK</sequence>
<dbReference type="GO" id="GO:0008610">
    <property type="term" value="P:lipid biosynthetic process"/>
    <property type="evidence" value="ECO:0007669"/>
    <property type="project" value="UniProtKB-ARBA"/>
</dbReference>
<dbReference type="GO" id="GO:0043041">
    <property type="term" value="P:amino acid activation for nonribosomal peptide biosynthetic process"/>
    <property type="evidence" value="ECO:0007669"/>
    <property type="project" value="TreeGrafter"/>
</dbReference>
<dbReference type="Pfam" id="PF00501">
    <property type="entry name" value="AMP-binding"/>
    <property type="match status" value="2"/>
</dbReference>
<evidence type="ECO:0000256" key="3">
    <source>
        <dbReference type="ARBA" id="ARBA00022450"/>
    </source>
</evidence>
<keyword evidence="4" id="KW-0597">Phosphoprotein</keyword>
<dbReference type="InterPro" id="IPR025110">
    <property type="entry name" value="AMP-bd_C"/>
</dbReference>
<dbReference type="FunFam" id="3.30.300.30:FF:000010">
    <property type="entry name" value="Enterobactin synthetase component F"/>
    <property type="match status" value="2"/>
</dbReference>
<comment type="cofactor">
    <cofactor evidence="1">
        <name>pantetheine 4'-phosphate</name>
        <dbReference type="ChEBI" id="CHEBI:47942"/>
    </cofactor>
</comment>
<evidence type="ECO:0000313" key="12">
    <source>
        <dbReference type="Proteomes" id="UP000264294"/>
    </source>
</evidence>
<dbReference type="GO" id="GO:0016874">
    <property type="term" value="F:ligase activity"/>
    <property type="evidence" value="ECO:0007669"/>
    <property type="project" value="UniProtKB-KW"/>
</dbReference>
<dbReference type="FunFam" id="3.40.50.12780:FF:000012">
    <property type="entry name" value="Non-ribosomal peptide synthetase"/>
    <property type="match status" value="2"/>
</dbReference>
<dbReference type="Gene3D" id="1.10.1200.10">
    <property type="entry name" value="ACP-like"/>
    <property type="match status" value="2"/>
</dbReference>
<dbReference type="GO" id="GO:0005829">
    <property type="term" value="C:cytosol"/>
    <property type="evidence" value="ECO:0007669"/>
    <property type="project" value="TreeGrafter"/>
</dbReference>
<dbReference type="PANTHER" id="PTHR45527">
    <property type="entry name" value="NONRIBOSOMAL PEPTIDE SYNTHETASE"/>
    <property type="match status" value="1"/>
</dbReference>
<dbReference type="Gene3D" id="3.30.559.30">
    <property type="entry name" value="Nonribosomal peptide synthetase, condensation domain"/>
    <property type="match status" value="2"/>
</dbReference>
<keyword evidence="5" id="KW-0547">Nucleotide-binding</keyword>
<dbReference type="FunFam" id="2.30.38.10:FF:000001">
    <property type="entry name" value="Non-ribosomal peptide synthetase PvdI"/>
    <property type="match status" value="2"/>
</dbReference>
<dbReference type="EMBL" id="QVOD01000050">
    <property type="protein sequence ID" value="RFT63251.1"/>
    <property type="molecule type" value="Genomic_DNA"/>
</dbReference>
<dbReference type="SUPFAM" id="SSF52777">
    <property type="entry name" value="CoA-dependent acyltransferases"/>
    <property type="match status" value="4"/>
</dbReference>
<dbReference type="Gene3D" id="3.30.559.10">
    <property type="entry name" value="Chloramphenicol acetyltransferase-like domain"/>
    <property type="match status" value="2"/>
</dbReference>
<keyword evidence="6" id="KW-0067">ATP-binding</keyword>
<dbReference type="Pfam" id="PF13193">
    <property type="entry name" value="AMP-binding_C"/>
    <property type="match status" value="2"/>
</dbReference>
<evidence type="ECO:0000256" key="7">
    <source>
        <dbReference type="ARBA" id="ARBA00023194"/>
    </source>
</evidence>
<dbReference type="RefSeq" id="WP_042984488.1">
    <property type="nucleotide sequence ID" value="NZ_JMQC01000009.1"/>
</dbReference>
<dbReference type="GO" id="GO:0005524">
    <property type="term" value="F:ATP binding"/>
    <property type="evidence" value="ECO:0007669"/>
    <property type="project" value="UniProtKB-KW"/>
</dbReference>
<dbReference type="GO" id="GO:0017000">
    <property type="term" value="P:antibiotic biosynthetic process"/>
    <property type="evidence" value="ECO:0007669"/>
    <property type="project" value="UniProtKB-KW"/>
</dbReference>
<dbReference type="FunFam" id="3.40.50.980:FF:000001">
    <property type="entry name" value="Non-ribosomal peptide synthetase"/>
    <property type="match status" value="2"/>
</dbReference>
<dbReference type="InterPro" id="IPR045851">
    <property type="entry name" value="AMP-bd_C_sf"/>
</dbReference>
<name>A0A090YU72_9BACI</name>
<comment type="similarity">
    <text evidence="2">Belongs to the ATP-dependent AMP-binding enzyme family.</text>
</comment>
<evidence type="ECO:0000256" key="2">
    <source>
        <dbReference type="ARBA" id="ARBA00006432"/>
    </source>
</evidence>
<dbReference type="EC" id="6.1.1.13" evidence="9"/>
<evidence type="ECO:0000259" key="8">
    <source>
        <dbReference type="PROSITE" id="PS50075"/>
    </source>
</evidence>
<dbReference type="GO" id="GO:0031177">
    <property type="term" value="F:phosphopantetheine binding"/>
    <property type="evidence" value="ECO:0007669"/>
    <property type="project" value="InterPro"/>
</dbReference>
<dbReference type="PATRIC" id="fig|1405.8.peg.5540"/>
<dbReference type="InterPro" id="IPR023213">
    <property type="entry name" value="CAT-like_dom_sf"/>
</dbReference>
<evidence type="ECO:0000256" key="4">
    <source>
        <dbReference type="ARBA" id="ARBA00022553"/>
    </source>
</evidence>